<keyword evidence="1" id="KW-0472">Membrane</keyword>
<sequence>MTVDPHAMLDAALDSAIEISVIGLGAVIVQHLAVAAMIDPSVPGVLYGIAAVLVATSKLVRALYGIENPDNWIEKKLKRLSRKKGRPDDSDNSPAK</sequence>
<keyword evidence="1" id="KW-1133">Transmembrane helix</keyword>
<dbReference type="EMBL" id="LR798215">
    <property type="protein sequence ID" value="CAB5194668.1"/>
    <property type="molecule type" value="Genomic_DNA"/>
</dbReference>
<organism evidence="2">
    <name type="scientific">uncultured Caudovirales phage</name>
    <dbReference type="NCBI Taxonomy" id="2100421"/>
    <lineage>
        <taxon>Viruses</taxon>
        <taxon>Duplodnaviria</taxon>
        <taxon>Heunggongvirae</taxon>
        <taxon>Uroviricota</taxon>
        <taxon>Caudoviricetes</taxon>
        <taxon>Peduoviridae</taxon>
        <taxon>Maltschvirus</taxon>
        <taxon>Maltschvirus maltsch</taxon>
    </lineage>
</organism>
<evidence type="ECO:0000313" key="2">
    <source>
        <dbReference type="EMBL" id="CAB5194668.1"/>
    </source>
</evidence>
<name>A0A6J7WBF5_9CAUD</name>
<reference evidence="2" key="1">
    <citation type="submission" date="2020-05" db="EMBL/GenBank/DDBJ databases">
        <authorList>
            <person name="Chiriac C."/>
            <person name="Salcher M."/>
            <person name="Ghai R."/>
            <person name="Kavagutti S V."/>
        </authorList>
    </citation>
    <scope>NUCLEOTIDE SEQUENCE</scope>
</reference>
<feature type="transmembrane region" description="Helical" evidence="1">
    <location>
        <begin position="12"/>
        <end position="38"/>
    </location>
</feature>
<accession>A0A6J7WBF5</accession>
<gene>
    <name evidence="2" type="ORF">UFOVP178_24</name>
</gene>
<proteinExistence type="predicted"/>
<keyword evidence="1" id="KW-0812">Transmembrane</keyword>
<feature type="transmembrane region" description="Helical" evidence="1">
    <location>
        <begin position="44"/>
        <end position="66"/>
    </location>
</feature>
<evidence type="ECO:0000256" key="1">
    <source>
        <dbReference type="SAM" id="Phobius"/>
    </source>
</evidence>
<protein>
    <submittedName>
        <fullName evidence="2">Uncharacterized protein</fullName>
    </submittedName>
</protein>